<feature type="domain" description="Saccharopine dehydrogenase NADP binding" evidence="2">
    <location>
        <begin position="20"/>
        <end position="146"/>
    </location>
</feature>
<dbReference type="GO" id="GO:0005886">
    <property type="term" value="C:plasma membrane"/>
    <property type="evidence" value="ECO:0007669"/>
    <property type="project" value="TreeGrafter"/>
</dbReference>
<dbReference type="PANTHER" id="PTHR12286:SF5">
    <property type="entry name" value="SACCHAROPINE DEHYDROGENASE-LIKE OXIDOREDUCTASE"/>
    <property type="match status" value="1"/>
</dbReference>
<dbReference type="OMA" id="CEYRAIA"/>
<dbReference type="Pfam" id="PF03435">
    <property type="entry name" value="Sacchrp_dh_NADP"/>
    <property type="match status" value="1"/>
</dbReference>
<comment type="similarity">
    <text evidence="1">Belongs to the saccharopine dehydrogenase family.</text>
</comment>
<evidence type="ECO:0000259" key="2">
    <source>
        <dbReference type="Pfam" id="PF03435"/>
    </source>
</evidence>
<evidence type="ECO:0000313" key="4">
    <source>
        <dbReference type="Proteomes" id="UP000654075"/>
    </source>
</evidence>
<dbReference type="PANTHER" id="PTHR12286">
    <property type="entry name" value="SACCHAROPINE DEHYDROGENASE-LIKE OXIDOREDUCTASE"/>
    <property type="match status" value="1"/>
</dbReference>
<name>A0A813DQH0_POLGL</name>
<dbReference type="InterPro" id="IPR005097">
    <property type="entry name" value="Sacchrp_dh_NADP-bd"/>
</dbReference>
<evidence type="ECO:0000256" key="1">
    <source>
        <dbReference type="ARBA" id="ARBA00038048"/>
    </source>
</evidence>
<dbReference type="GO" id="GO:0009247">
    <property type="term" value="P:glycolipid biosynthetic process"/>
    <property type="evidence" value="ECO:0007669"/>
    <property type="project" value="TreeGrafter"/>
</dbReference>
<accession>A0A813DQH0</accession>
<gene>
    <name evidence="3" type="ORF">PGLA1383_LOCUS10146</name>
</gene>
<dbReference type="Proteomes" id="UP000654075">
    <property type="component" value="Unassembled WGS sequence"/>
</dbReference>
<dbReference type="EMBL" id="CAJNNV010004958">
    <property type="protein sequence ID" value="CAE8591476.1"/>
    <property type="molecule type" value="Genomic_DNA"/>
</dbReference>
<dbReference type="OrthoDB" id="10268090at2759"/>
<evidence type="ECO:0000313" key="3">
    <source>
        <dbReference type="EMBL" id="CAE8591476.1"/>
    </source>
</evidence>
<dbReference type="InterPro" id="IPR036291">
    <property type="entry name" value="NAD(P)-bd_dom_sf"/>
</dbReference>
<comment type="caution">
    <text evidence="3">The sequence shown here is derived from an EMBL/GenBank/DDBJ whole genome shotgun (WGS) entry which is preliminary data.</text>
</comment>
<dbReference type="InterPro" id="IPR051276">
    <property type="entry name" value="Saccharopine_DH-like_oxidrdct"/>
</dbReference>
<keyword evidence="4" id="KW-1185">Reference proteome</keyword>
<sequence>MMDFDDLDEAEGPVRFHDLVVFGATGYTGCLVVEHLDALLALPDAKPYRWAIAGRNEEKLRRMALKCKSTPRVVVAGTKDEIHEMAGDCRVLLALAGPYLECGEEVVKACVEKQTHYIDVSGEVNFMHRIIQRYHNVAKQKGVMLVQCAGAVSSPDDISGYMLAKKLGPLVQLREYAFGFGLQSGGSFGTGLAVVEHMLPDTMKVFQHPFCLGGERKGGVRPEDGDCREAEPDKLFPSVWVMPAYASHTTSRVLRRTCHLFEETTLDDGPRYGDSLNIVVRELALQQKDAAYAVWANPIPADIKDTLKQTKTMEELRKRGLAPMPGLGPTSEARQLGFMESYTVAGAETGEWAHVHFTGPEGYEVTAITCVAAAFALLEELEADATSRGGVLTPAFAFHGSTFIERLQAHPFAAGSGTRMRFVLCDGRPEEQQVTAALGSVAERKRIANERIGAGTCKAWGIPTMLAT</sequence>
<protein>
    <recommendedName>
        <fullName evidence="2">Saccharopine dehydrogenase NADP binding domain-containing protein</fullName>
    </recommendedName>
</protein>
<proteinExistence type="inferred from homology"/>
<dbReference type="Gene3D" id="3.40.50.720">
    <property type="entry name" value="NAD(P)-binding Rossmann-like Domain"/>
    <property type="match status" value="1"/>
</dbReference>
<organism evidence="3 4">
    <name type="scientific">Polarella glacialis</name>
    <name type="common">Dinoflagellate</name>
    <dbReference type="NCBI Taxonomy" id="89957"/>
    <lineage>
        <taxon>Eukaryota</taxon>
        <taxon>Sar</taxon>
        <taxon>Alveolata</taxon>
        <taxon>Dinophyceae</taxon>
        <taxon>Suessiales</taxon>
        <taxon>Suessiaceae</taxon>
        <taxon>Polarella</taxon>
    </lineage>
</organism>
<dbReference type="GO" id="GO:0005739">
    <property type="term" value="C:mitochondrion"/>
    <property type="evidence" value="ECO:0007669"/>
    <property type="project" value="TreeGrafter"/>
</dbReference>
<dbReference type="GO" id="GO:0005811">
    <property type="term" value="C:lipid droplet"/>
    <property type="evidence" value="ECO:0007669"/>
    <property type="project" value="TreeGrafter"/>
</dbReference>
<dbReference type="SUPFAM" id="SSF51735">
    <property type="entry name" value="NAD(P)-binding Rossmann-fold domains"/>
    <property type="match status" value="1"/>
</dbReference>
<dbReference type="AlphaFoldDB" id="A0A813DQH0"/>
<reference evidence="3" key="1">
    <citation type="submission" date="2021-02" db="EMBL/GenBank/DDBJ databases">
        <authorList>
            <person name="Dougan E. K."/>
            <person name="Rhodes N."/>
            <person name="Thang M."/>
            <person name="Chan C."/>
        </authorList>
    </citation>
    <scope>NUCLEOTIDE SEQUENCE</scope>
</reference>